<dbReference type="RefSeq" id="WP_184246166.1">
    <property type="nucleotide sequence ID" value="NZ_BAAACU010000028.1"/>
</dbReference>
<dbReference type="EMBL" id="JACHON010000004">
    <property type="protein sequence ID" value="MBB6512619.1"/>
    <property type="molecule type" value="Genomic_DNA"/>
</dbReference>
<keyword evidence="3" id="KW-1185">Reference proteome</keyword>
<name>A0A841RJE0_9BACI</name>
<dbReference type="SUPFAM" id="SSF110836">
    <property type="entry name" value="Hypothetical protein SAV1430"/>
    <property type="match status" value="1"/>
</dbReference>
<accession>A0A841RJE0</accession>
<organism evidence="2 3">
    <name type="scientific">Gracilibacillus halotolerans</name>
    <dbReference type="NCBI Taxonomy" id="74386"/>
    <lineage>
        <taxon>Bacteria</taxon>
        <taxon>Bacillati</taxon>
        <taxon>Bacillota</taxon>
        <taxon>Bacilli</taxon>
        <taxon>Bacillales</taxon>
        <taxon>Bacillaceae</taxon>
        <taxon>Gracilibacillus</taxon>
    </lineage>
</organism>
<dbReference type="Gene3D" id="3.30.1370.70">
    <property type="entry name" value="Scaffold protein Nfu/NifU, N-terminal domain"/>
    <property type="match status" value="1"/>
</dbReference>
<dbReference type="AlphaFoldDB" id="A0A841RJE0"/>
<gene>
    <name evidence="2" type="ORF">GGQ92_001405</name>
</gene>
<protein>
    <recommendedName>
        <fullName evidence="1">Scaffold protein Nfu/NifU N-terminal domain-containing protein</fullName>
    </recommendedName>
</protein>
<dbReference type="InterPro" id="IPR014824">
    <property type="entry name" value="Nfu/NifU_N"/>
</dbReference>
<dbReference type="Pfam" id="PF08712">
    <property type="entry name" value="Nfu_N"/>
    <property type="match status" value="1"/>
</dbReference>
<evidence type="ECO:0000259" key="1">
    <source>
        <dbReference type="SMART" id="SM00932"/>
    </source>
</evidence>
<dbReference type="Proteomes" id="UP000572212">
    <property type="component" value="Unassembled WGS sequence"/>
</dbReference>
<evidence type="ECO:0000313" key="2">
    <source>
        <dbReference type="EMBL" id="MBB6512619.1"/>
    </source>
</evidence>
<dbReference type="InterPro" id="IPR036498">
    <property type="entry name" value="Nfu/NifU_N_sf"/>
</dbReference>
<comment type="caution">
    <text evidence="2">The sequence shown here is derived from an EMBL/GenBank/DDBJ whole genome shotgun (WGS) entry which is preliminary data.</text>
</comment>
<feature type="domain" description="Scaffold protein Nfu/NifU N-terminal" evidence="1">
    <location>
        <begin position="3"/>
        <end position="86"/>
    </location>
</feature>
<sequence>MSIHVDATPNPNAMKFTTDKMIFQGDASVSVMPGEESEHEIMNELLQLDGVANVFGFQNFITINKEPDAEWEGLIERVKDVMSNKGF</sequence>
<reference evidence="2 3" key="1">
    <citation type="submission" date="2020-08" db="EMBL/GenBank/DDBJ databases">
        <title>Genomic Encyclopedia of Type Strains, Phase IV (KMG-IV): sequencing the most valuable type-strain genomes for metagenomic binning, comparative biology and taxonomic classification.</title>
        <authorList>
            <person name="Goeker M."/>
        </authorList>
    </citation>
    <scope>NUCLEOTIDE SEQUENCE [LARGE SCALE GENOMIC DNA]</scope>
    <source>
        <strain evidence="2 3">DSM 11805</strain>
    </source>
</reference>
<dbReference type="SMART" id="SM00932">
    <property type="entry name" value="Nfu_N"/>
    <property type="match status" value="1"/>
</dbReference>
<evidence type="ECO:0000313" key="3">
    <source>
        <dbReference type="Proteomes" id="UP000572212"/>
    </source>
</evidence>
<proteinExistence type="predicted"/>